<dbReference type="InterPro" id="IPR013783">
    <property type="entry name" value="Ig-like_fold"/>
</dbReference>
<dbReference type="InterPro" id="IPR026444">
    <property type="entry name" value="Secre_tail"/>
</dbReference>
<dbReference type="Proteomes" id="UP000256373">
    <property type="component" value="Unassembled WGS sequence"/>
</dbReference>
<gene>
    <name evidence="3" type="ORF">DSL64_27610</name>
</gene>
<accession>A0A3D8Y611</accession>
<dbReference type="OrthoDB" id="903973at2"/>
<comment type="caution">
    <text evidence="3">The sequence shown here is derived from an EMBL/GenBank/DDBJ whole genome shotgun (WGS) entry which is preliminary data.</text>
</comment>
<evidence type="ECO:0000313" key="3">
    <source>
        <dbReference type="EMBL" id="REA55968.1"/>
    </source>
</evidence>
<keyword evidence="4" id="KW-1185">Reference proteome</keyword>
<sequence length="726" mass="79504">MKFLQKLAFTGGMIGCMAMSSLNASGENANVYEGMAENGIEGPLSPLSQPLTIANPYSANDKPFTISETSYDNAEALATRVYCGGRYFEDNQYIGTQNGQEMRFGIVEGRIYVKRGGTVLNPWFILQADGNPFPDTQANKDIIDRCFNDVDPSTAEQRFLGAVTSEGIYCDNKLITDKMPLGVYIGGDQVRTHLFAHVNKQLGILRITAWRQERDNPNNYDGFNGSLMGDIIKGDNGSYVYDNPGFRDMKYIKGCFYGDLPKYPDADPTPACSTTPTINDIQSVSQTGLTFTFGGNGVSSVKWRLKRASDDAELASGVANSTTSSISFNTQPYGNYRLEIEGNNCTSNRVTRDFSIQQPQMQPCAAGTRIASITNVTSTNAIINFEGSNLNQFSWRVLNATNQEFEKGETGQLSSKSTNVAFALPSGNYKFELTAKSCVASSPVTANFTVNGTDNRETCDRGPVLETIVNYDRTNLAFRFDGNNVYAIDWKLKHGAETLAESRVRPASNTPTVNYSTLPDGQYTLEISGGSCKSTVTRSNFTLGALPIYTANFKGKAVEQGVELSWEVVSEKNGEGFEVLRFDNKAQMSQVIGKVALTDKKIGVYTFVDKTPSLGTNYYQLKQIDLDGTFTRSNIIAVTPSAITGTVVAPNPAKDYVDVQFSSRTSGNADLEIYNISGVKLQASKIQITEGKNTHRIGVSRLHEGNYFIKVSHNGETSRLRFVKVN</sequence>
<name>A0A3D8Y611_9BACT</name>
<dbReference type="Gene3D" id="2.60.120.380">
    <property type="match status" value="1"/>
</dbReference>
<reference evidence="3 4" key="1">
    <citation type="submission" date="2018-07" db="EMBL/GenBank/DDBJ databases">
        <title>Dyadobacter roseus sp. nov., isolated from rose rhizosphere soil.</title>
        <authorList>
            <person name="Chen L."/>
        </authorList>
    </citation>
    <scope>NUCLEOTIDE SEQUENCE [LARGE SCALE GENOMIC DNA]</scope>
    <source>
        <strain evidence="3 4">RS19</strain>
    </source>
</reference>
<dbReference type="AlphaFoldDB" id="A0A3D8Y611"/>
<evidence type="ECO:0000256" key="1">
    <source>
        <dbReference type="SAM" id="SignalP"/>
    </source>
</evidence>
<dbReference type="EMBL" id="QNUL01000043">
    <property type="protein sequence ID" value="REA55968.1"/>
    <property type="molecule type" value="Genomic_DNA"/>
</dbReference>
<dbReference type="NCBIfam" id="TIGR04183">
    <property type="entry name" value="Por_Secre_tail"/>
    <property type="match status" value="1"/>
</dbReference>
<dbReference type="RefSeq" id="WP_115834201.1">
    <property type="nucleotide sequence ID" value="NZ_QNUL01000043.1"/>
</dbReference>
<dbReference type="Gene3D" id="2.60.40.10">
    <property type="entry name" value="Immunoglobulins"/>
    <property type="match status" value="1"/>
</dbReference>
<feature type="chain" id="PRO_5017766206" evidence="1">
    <location>
        <begin position="25"/>
        <end position="726"/>
    </location>
</feature>
<evidence type="ECO:0000259" key="2">
    <source>
        <dbReference type="Pfam" id="PF18962"/>
    </source>
</evidence>
<keyword evidence="1" id="KW-0732">Signal</keyword>
<proteinExistence type="predicted"/>
<organism evidence="3 4">
    <name type="scientific">Dyadobacter luteus</name>
    <dbReference type="NCBI Taxonomy" id="2259619"/>
    <lineage>
        <taxon>Bacteria</taxon>
        <taxon>Pseudomonadati</taxon>
        <taxon>Bacteroidota</taxon>
        <taxon>Cytophagia</taxon>
        <taxon>Cytophagales</taxon>
        <taxon>Spirosomataceae</taxon>
        <taxon>Dyadobacter</taxon>
    </lineage>
</organism>
<protein>
    <submittedName>
        <fullName evidence="3">T9SS C-terminal target domain-containing protein</fullName>
    </submittedName>
</protein>
<feature type="signal peptide" evidence="1">
    <location>
        <begin position="1"/>
        <end position="24"/>
    </location>
</feature>
<evidence type="ECO:0000313" key="4">
    <source>
        <dbReference type="Proteomes" id="UP000256373"/>
    </source>
</evidence>
<feature type="domain" description="Secretion system C-terminal sorting" evidence="2">
    <location>
        <begin position="650"/>
        <end position="717"/>
    </location>
</feature>
<dbReference type="Pfam" id="PF18962">
    <property type="entry name" value="Por_Secre_tail"/>
    <property type="match status" value="1"/>
</dbReference>